<reference evidence="3 4" key="1">
    <citation type="submission" date="2016-12" db="EMBL/GenBank/DDBJ databases">
        <title>Amycolatopsis keratiniphila subsp. keratiniphila genome sequencing and assembly.</title>
        <authorList>
            <person name="Mayilraj S."/>
            <person name="Kaur N."/>
        </authorList>
    </citation>
    <scope>NUCLEOTIDE SEQUENCE [LARGE SCALE GENOMIC DNA]</scope>
    <source>
        <strain evidence="3 4">DSM 44409</strain>
    </source>
</reference>
<feature type="transmembrane region" description="Helical" evidence="1">
    <location>
        <begin position="101"/>
        <end position="123"/>
    </location>
</feature>
<evidence type="ECO:0000313" key="3">
    <source>
        <dbReference type="EMBL" id="ONF70435.1"/>
    </source>
</evidence>
<accession>A0A1W2LVY2</accession>
<keyword evidence="1" id="KW-0812">Transmembrane</keyword>
<evidence type="ECO:0000313" key="4">
    <source>
        <dbReference type="Proteomes" id="UP000076660"/>
    </source>
</evidence>
<organism evidence="3 4">
    <name type="scientific">Amycolatopsis keratiniphila subsp. keratiniphila</name>
    <dbReference type="NCBI Taxonomy" id="227715"/>
    <lineage>
        <taxon>Bacteria</taxon>
        <taxon>Bacillati</taxon>
        <taxon>Actinomycetota</taxon>
        <taxon>Actinomycetes</taxon>
        <taxon>Pseudonocardiales</taxon>
        <taxon>Pseudonocardiaceae</taxon>
        <taxon>Amycolatopsis</taxon>
        <taxon>Amycolatopsis japonica group</taxon>
    </lineage>
</organism>
<evidence type="ECO:0000256" key="1">
    <source>
        <dbReference type="SAM" id="Phobius"/>
    </source>
</evidence>
<gene>
    <name evidence="3" type="ORF">AVR91_0216585</name>
</gene>
<comment type="caution">
    <text evidence="3">The sequence shown here is derived from an EMBL/GenBank/DDBJ whole genome shotgun (WGS) entry which is preliminary data.</text>
</comment>
<feature type="transmembrane region" description="Helical" evidence="1">
    <location>
        <begin position="9"/>
        <end position="32"/>
    </location>
</feature>
<proteinExistence type="predicted"/>
<dbReference type="InterPro" id="IPR005530">
    <property type="entry name" value="SPW"/>
</dbReference>
<protein>
    <recommendedName>
        <fullName evidence="2">SPW repeat-containing integral membrane domain-containing protein</fullName>
    </recommendedName>
</protein>
<keyword evidence="1" id="KW-0472">Membrane</keyword>
<dbReference type="EMBL" id="LQMT02000014">
    <property type="protein sequence ID" value="ONF70435.1"/>
    <property type="molecule type" value="Genomic_DNA"/>
</dbReference>
<feature type="domain" description="SPW repeat-containing integral membrane" evidence="2">
    <location>
        <begin position="15"/>
        <end position="115"/>
    </location>
</feature>
<dbReference type="Proteomes" id="UP000076660">
    <property type="component" value="Unassembled WGS sequence"/>
</dbReference>
<evidence type="ECO:0000259" key="2">
    <source>
        <dbReference type="Pfam" id="PF03779"/>
    </source>
</evidence>
<dbReference type="AlphaFoldDB" id="A0A1W2LVY2"/>
<keyword evidence="1" id="KW-1133">Transmembrane helix</keyword>
<feature type="transmembrane region" description="Helical" evidence="1">
    <location>
        <begin position="70"/>
        <end position="89"/>
    </location>
</feature>
<name>A0A1W2LVY2_9PSEU</name>
<feature type="transmembrane region" description="Helical" evidence="1">
    <location>
        <begin position="44"/>
        <end position="63"/>
    </location>
</feature>
<dbReference type="Pfam" id="PF03779">
    <property type="entry name" value="SPW"/>
    <property type="match status" value="1"/>
</dbReference>
<sequence length="133" mass="14267">MFTPRPEPFLASLPSGLAFLTGIWLITAPFVLDYTFTGPARPGVWNDIVIEVTVAVLALVRAVSPREIPWASLVNVVLGGWLVAAPFVLDYNEGFDASRAVTSDVIAGVLVIVFAGLSALITFRGRPENDHTS</sequence>